<dbReference type="STRING" id="578462.A0A0L0S4Y5"/>
<keyword evidence="2 4" id="KW-0697">Rotamase</keyword>
<evidence type="ECO:0000256" key="3">
    <source>
        <dbReference type="ARBA" id="ARBA00023235"/>
    </source>
</evidence>
<dbReference type="VEuPathDB" id="FungiDB:AMAG_03167"/>
<dbReference type="Gene3D" id="2.40.100.10">
    <property type="entry name" value="Cyclophilin-like"/>
    <property type="match status" value="1"/>
</dbReference>
<dbReference type="PANTHER" id="PTHR11071:SF561">
    <property type="entry name" value="PEPTIDYL-PROLYL CIS-TRANS ISOMERASE D-RELATED"/>
    <property type="match status" value="1"/>
</dbReference>
<keyword evidence="7" id="KW-1185">Reference proteome</keyword>
<comment type="similarity">
    <text evidence="4">Belongs to the cyclophilin-type PPIase family.</text>
</comment>
<protein>
    <recommendedName>
        <fullName evidence="4">Peptidyl-prolyl cis-trans isomerase</fullName>
        <shortName evidence="4">PPIase</shortName>
        <ecNumber evidence="4">5.2.1.8</ecNumber>
    </recommendedName>
</protein>
<sequence length="247" mass="26558">MTDRIFFEFSSGNVDEHQAEEAAYDNTTAFLRTKGAIYGLPSSTAPADLTDDQQELLLSVWDGEREFSAKGAPRLQVPTPLVLGRVVVQLYDRKDAPKAHDNIVALCTRSKGMSKAVKTAALHYKDVPMHRIVSGFVAQGGDVTRKDGSGGDSIYNGKFNDEKGGLRKGWKRGTLAMANSGKNSNTSQFFFCLSDDSAKYAKLEGKHVVLGETVEGMDVLASLDALGSASGTPTSKVWVSDCGVAKK</sequence>
<dbReference type="GO" id="GO:0016018">
    <property type="term" value="F:cyclosporin A binding"/>
    <property type="evidence" value="ECO:0007669"/>
    <property type="project" value="TreeGrafter"/>
</dbReference>
<evidence type="ECO:0000256" key="4">
    <source>
        <dbReference type="RuleBase" id="RU363019"/>
    </source>
</evidence>
<dbReference type="GO" id="GO:0006457">
    <property type="term" value="P:protein folding"/>
    <property type="evidence" value="ECO:0007669"/>
    <property type="project" value="TreeGrafter"/>
</dbReference>
<evidence type="ECO:0000313" key="7">
    <source>
        <dbReference type="Proteomes" id="UP000054350"/>
    </source>
</evidence>
<gene>
    <name evidence="6" type="ORF">AMAG_03167</name>
</gene>
<evidence type="ECO:0000313" key="6">
    <source>
        <dbReference type="EMBL" id="KNE57456.1"/>
    </source>
</evidence>
<comment type="function">
    <text evidence="4">PPIases accelerate the folding of proteins. It catalyzes the cis-trans isomerization of proline imidic peptide bonds in oligopeptides.</text>
</comment>
<evidence type="ECO:0000256" key="2">
    <source>
        <dbReference type="ARBA" id="ARBA00023110"/>
    </source>
</evidence>
<dbReference type="EMBL" id="GG745331">
    <property type="protein sequence ID" value="KNE57456.1"/>
    <property type="molecule type" value="Genomic_DNA"/>
</dbReference>
<dbReference type="Pfam" id="PF00160">
    <property type="entry name" value="Pro_isomerase"/>
    <property type="match status" value="1"/>
</dbReference>
<dbReference type="SUPFAM" id="SSF50891">
    <property type="entry name" value="Cyclophilin-like"/>
    <property type="match status" value="1"/>
</dbReference>
<keyword evidence="3 4" id="KW-0413">Isomerase</keyword>
<reference evidence="6 7" key="1">
    <citation type="submission" date="2009-11" db="EMBL/GenBank/DDBJ databases">
        <title>Annotation of Allomyces macrogynus ATCC 38327.</title>
        <authorList>
            <consortium name="The Broad Institute Genome Sequencing Platform"/>
            <person name="Russ C."/>
            <person name="Cuomo C."/>
            <person name="Burger G."/>
            <person name="Gray M.W."/>
            <person name="Holland P.W.H."/>
            <person name="King N."/>
            <person name="Lang F.B.F."/>
            <person name="Roger A.J."/>
            <person name="Ruiz-Trillo I."/>
            <person name="Young S.K."/>
            <person name="Zeng Q."/>
            <person name="Gargeya S."/>
            <person name="Fitzgerald M."/>
            <person name="Haas B."/>
            <person name="Abouelleil A."/>
            <person name="Alvarado L."/>
            <person name="Arachchi H.M."/>
            <person name="Berlin A."/>
            <person name="Chapman S.B."/>
            <person name="Gearin G."/>
            <person name="Goldberg J."/>
            <person name="Griggs A."/>
            <person name="Gujja S."/>
            <person name="Hansen M."/>
            <person name="Heiman D."/>
            <person name="Howarth C."/>
            <person name="Larimer J."/>
            <person name="Lui A."/>
            <person name="MacDonald P.J.P."/>
            <person name="McCowen C."/>
            <person name="Montmayeur A."/>
            <person name="Murphy C."/>
            <person name="Neiman D."/>
            <person name="Pearson M."/>
            <person name="Priest M."/>
            <person name="Roberts A."/>
            <person name="Saif S."/>
            <person name="Shea T."/>
            <person name="Sisk P."/>
            <person name="Stolte C."/>
            <person name="Sykes S."/>
            <person name="Wortman J."/>
            <person name="Nusbaum C."/>
            <person name="Birren B."/>
        </authorList>
    </citation>
    <scope>NUCLEOTIDE SEQUENCE [LARGE SCALE GENOMIC DNA]</scope>
    <source>
        <strain evidence="6 7">ATCC 38327</strain>
    </source>
</reference>
<dbReference type="OrthoDB" id="193499at2759"/>
<dbReference type="OMA" id="AYLDICM"/>
<dbReference type="GO" id="GO:0003755">
    <property type="term" value="F:peptidyl-prolyl cis-trans isomerase activity"/>
    <property type="evidence" value="ECO:0007669"/>
    <property type="project" value="UniProtKB-UniRule"/>
</dbReference>
<organism evidence="6 7">
    <name type="scientific">Allomyces macrogynus (strain ATCC 38327)</name>
    <name type="common">Allomyces javanicus var. macrogynus</name>
    <dbReference type="NCBI Taxonomy" id="578462"/>
    <lineage>
        <taxon>Eukaryota</taxon>
        <taxon>Fungi</taxon>
        <taxon>Fungi incertae sedis</taxon>
        <taxon>Blastocladiomycota</taxon>
        <taxon>Blastocladiomycetes</taxon>
        <taxon>Blastocladiales</taxon>
        <taxon>Blastocladiaceae</taxon>
        <taxon>Allomyces</taxon>
    </lineage>
</organism>
<evidence type="ECO:0000259" key="5">
    <source>
        <dbReference type="PROSITE" id="PS50072"/>
    </source>
</evidence>
<reference evidence="7" key="2">
    <citation type="submission" date="2009-11" db="EMBL/GenBank/DDBJ databases">
        <title>The Genome Sequence of Allomyces macrogynus strain ATCC 38327.</title>
        <authorList>
            <consortium name="The Broad Institute Genome Sequencing Platform"/>
            <person name="Russ C."/>
            <person name="Cuomo C."/>
            <person name="Shea T."/>
            <person name="Young S.K."/>
            <person name="Zeng Q."/>
            <person name="Koehrsen M."/>
            <person name="Haas B."/>
            <person name="Borodovsky M."/>
            <person name="Guigo R."/>
            <person name="Alvarado L."/>
            <person name="Berlin A."/>
            <person name="Borenstein D."/>
            <person name="Chen Z."/>
            <person name="Engels R."/>
            <person name="Freedman E."/>
            <person name="Gellesch M."/>
            <person name="Goldberg J."/>
            <person name="Griggs A."/>
            <person name="Gujja S."/>
            <person name="Heiman D."/>
            <person name="Hepburn T."/>
            <person name="Howarth C."/>
            <person name="Jen D."/>
            <person name="Larson L."/>
            <person name="Lewis B."/>
            <person name="Mehta T."/>
            <person name="Park D."/>
            <person name="Pearson M."/>
            <person name="Roberts A."/>
            <person name="Saif S."/>
            <person name="Shenoy N."/>
            <person name="Sisk P."/>
            <person name="Stolte C."/>
            <person name="Sykes S."/>
            <person name="Walk T."/>
            <person name="White J."/>
            <person name="Yandava C."/>
            <person name="Burger G."/>
            <person name="Gray M.W."/>
            <person name="Holland P.W.H."/>
            <person name="King N."/>
            <person name="Lang F.B.F."/>
            <person name="Roger A.J."/>
            <person name="Ruiz-Trillo I."/>
            <person name="Lander E."/>
            <person name="Nusbaum C."/>
        </authorList>
    </citation>
    <scope>NUCLEOTIDE SEQUENCE [LARGE SCALE GENOMIC DNA]</scope>
    <source>
        <strain evidence="7">ATCC 38327</strain>
    </source>
</reference>
<dbReference type="GO" id="GO:0005737">
    <property type="term" value="C:cytoplasm"/>
    <property type="evidence" value="ECO:0007669"/>
    <property type="project" value="TreeGrafter"/>
</dbReference>
<proteinExistence type="inferred from homology"/>
<dbReference type="PRINTS" id="PR00153">
    <property type="entry name" value="CSAPPISMRASE"/>
</dbReference>
<dbReference type="PROSITE" id="PS50072">
    <property type="entry name" value="CSA_PPIASE_2"/>
    <property type="match status" value="1"/>
</dbReference>
<dbReference type="Proteomes" id="UP000054350">
    <property type="component" value="Unassembled WGS sequence"/>
</dbReference>
<name>A0A0L0S4Y5_ALLM3</name>
<dbReference type="AlphaFoldDB" id="A0A0L0S4Y5"/>
<comment type="catalytic activity">
    <reaction evidence="1 4">
        <text>[protein]-peptidylproline (omega=180) = [protein]-peptidylproline (omega=0)</text>
        <dbReference type="Rhea" id="RHEA:16237"/>
        <dbReference type="Rhea" id="RHEA-COMP:10747"/>
        <dbReference type="Rhea" id="RHEA-COMP:10748"/>
        <dbReference type="ChEBI" id="CHEBI:83833"/>
        <dbReference type="ChEBI" id="CHEBI:83834"/>
        <dbReference type="EC" id="5.2.1.8"/>
    </reaction>
</comment>
<evidence type="ECO:0000256" key="1">
    <source>
        <dbReference type="ARBA" id="ARBA00000971"/>
    </source>
</evidence>
<dbReference type="InterPro" id="IPR029000">
    <property type="entry name" value="Cyclophilin-like_dom_sf"/>
</dbReference>
<dbReference type="EC" id="5.2.1.8" evidence="4"/>
<dbReference type="InterPro" id="IPR002130">
    <property type="entry name" value="Cyclophilin-type_PPIase_dom"/>
</dbReference>
<feature type="domain" description="PPIase cyclophilin-type" evidence="5">
    <location>
        <begin position="83"/>
        <end position="244"/>
    </location>
</feature>
<dbReference type="eggNOG" id="KOG0865">
    <property type="taxonomic scope" value="Eukaryota"/>
</dbReference>
<accession>A0A0L0S4Y5</accession>
<dbReference type="PANTHER" id="PTHR11071">
    <property type="entry name" value="PEPTIDYL-PROLYL CIS-TRANS ISOMERASE"/>
    <property type="match status" value="1"/>
</dbReference>